<gene>
    <name evidence="3" type="ORF">EV675_4771</name>
</gene>
<dbReference type="InterPro" id="IPR005064">
    <property type="entry name" value="BUG"/>
</dbReference>
<dbReference type="OrthoDB" id="8879498at2"/>
<feature type="chain" id="PRO_5020345500" evidence="2">
    <location>
        <begin position="23"/>
        <end position="323"/>
    </location>
</feature>
<accession>A0A4Q7N7X8</accession>
<name>A0A4Q7N7X8_9BURK</name>
<protein>
    <submittedName>
        <fullName evidence="3">Tripartite-type tricarboxylate transporter receptor subunit TctC</fullName>
    </submittedName>
</protein>
<evidence type="ECO:0000256" key="2">
    <source>
        <dbReference type="SAM" id="SignalP"/>
    </source>
</evidence>
<dbReference type="Proteomes" id="UP000292445">
    <property type="component" value="Unassembled WGS sequence"/>
</dbReference>
<dbReference type="RefSeq" id="WP_130360661.1">
    <property type="nucleotide sequence ID" value="NZ_SGXC01000003.1"/>
</dbReference>
<sequence>MSSLRASWFASFLALAAVPAVAADGYPSRPVRLIVPFAAGGAVDAVARTLAARLAEQFSQKVVVENRAGASGNIGADAVVRSPADGYTLLFTASTLVVNPLIMKDKPPFDPARDLTHLALVASGPLLFVTPASAPAGSVQDFVAQAKAAPDRFSFAVGGFGAAGHLDVESFKHLAGLAVPTVLYKGTGPALIDLMGGQVSGMIDPLLTSLPPVKAGKLKALAITGNKRSTLAPDVPTFAEAGYPEVNFSTWYGLWGPAGLPAPVVDKLEAAVKRFVAEPDARAWFERQGLEPSGVSGARFRAFIDQETAKSREIVKLAHIAEQ</sequence>
<dbReference type="SUPFAM" id="SSF53850">
    <property type="entry name" value="Periplasmic binding protein-like II"/>
    <property type="match status" value="1"/>
</dbReference>
<organism evidence="3 4">
    <name type="scientific">Pigmentiphaga kullae</name>
    <dbReference type="NCBI Taxonomy" id="151784"/>
    <lineage>
        <taxon>Bacteria</taxon>
        <taxon>Pseudomonadati</taxon>
        <taxon>Pseudomonadota</taxon>
        <taxon>Betaproteobacteria</taxon>
        <taxon>Burkholderiales</taxon>
        <taxon>Alcaligenaceae</taxon>
        <taxon>Pigmentiphaga</taxon>
    </lineage>
</organism>
<evidence type="ECO:0000313" key="3">
    <source>
        <dbReference type="EMBL" id="RZS78130.1"/>
    </source>
</evidence>
<keyword evidence="2" id="KW-0732">Signal</keyword>
<reference evidence="3 4" key="1">
    <citation type="submission" date="2019-02" db="EMBL/GenBank/DDBJ databases">
        <title>Genomic Encyclopedia of Type Strains, Phase IV (KMG-IV): sequencing the most valuable type-strain genomes for metagenomic binning, comparative biology and taxonomic classification.</title>
        <authorList>
            <person name="Goeker M."/>
        </authorList>
    </citation>
    <scope>NUCLEOTIDE SEQUENCE [LARGE SCALE GENOMIC DNA]</scope>
    <source>
        <strain evidence="3 4">K24</strain>
    </source>
</reference>
<proteinExistence type="inferred from homology"/>
<dbReference type="InterPro" id="IPR042100">
    <property type="entry name" value="Bug_dom1"/>
</dbReference>
<evidence type="ECO:0000256" key="1">
    <source>
        <dbReference type="ARBA" id="ARBA00006987"/>
    </source>
</evidence>
<dbReference type="Gene3D" id="3.40.190.150">
    <property type="entry name" value="Bordetella uptake gene, domain 1"/>
    <property type="match status" value="1"/>
</dbReference>
<dbReference type="PANTHER" id="PTHR42928">
    <property type="entry name" value="TRICARBOXYLATE-BINDING PROTEIN"/>
    <property type="match status" value="1"/>
</dbReference>
<dbReference type="Pfam" id="PF03401">
    <property type="entry name" value="TctC"/>
    <property type="match status" value="1"/>
</dbReference>
<dbReference type="Gene3D" id="3.40.190.10">
    <property type="entry name" value="Periplasmic binding protein-like II"/>
    <property type="match status" value="1"/>
</dbReference>
<keyword evidence="4" id="KW-1185">Reference proteome</keyword>
<dbReference type="EMBL" id="SGXC01000003">
    <property type="protein sequence ID" value="RZS78130.1"/>
    <property type="molecule type" value="Genomic_DNA"/>
</dbReference>
<dbReference type="AlphaFoldDB" id="A0A4Q7N7X8"/>
<dbReference type="PANTHER" id="PTHR42928:SF5">
    <property type="entry name" value="BLR1237 PROTEIN"/>
    <property type="match status" value="1"/>
</dbReference>
<feature type="signal peptide" evidence="2">
    <location>
        <begin position="1"/>
        <end position="22"/>
    </location>
</feature>
<keyword evidence="3" id="KW-0675">Receptor</keyword>
<dbReference type="PIRSF" id="PIRSF017082">
    <property type="entry name" value="YflP"/>
    <property type="match status" value="1"/>
</dbReference>
<comment type="caution">
    <text evidence="3">The sequence shown here is derived from an EMBL/GenBank/DDBJ whole genome shotgun (WGS) entry which is preliminary data.</text>
</comment>
<evidence type="ECO:0000313" key="4">
    <source>
        <dbReference type="Proteomes" id="UP000292445"/>
    </source>
</evidence>
<comment type="similarity">
    <text evidence="1">Belongs to the UPF0065 (bug) family.</text>
</comment>
<dbReference type="CDD" id="cd13578">
    <property type="entry name" value="PBP2_Bug27"/>
    <property type="match status" value="1"/>
</dbReference>